<evidence type="ECO:0008006" key="5">
    <source>
        <dbReference type="Google" id="ProtNLM"/>
    </source>
</evidence>
<keyword evidence="4" id="KW-1185">Reference proteome</keyword>
<name>A0A6A6U3I2_9PEZI</name>
<reference evidence="3" key="1">
    <citation type="journal article" date="2020" name="Stud. Mycol.">
        <title>101 Dothideomycetes genomes: a test case for predicting lifestyles and emergence of pathogens.</title>
        <authorList>
            <person name="Haridas S."/>
            <person name="Albert R."/>
            <person name="Binder M."/>
            <person name="Bloem J."/>
            <person name="Labutti K."/>
            <person name="Salamov A."/>
            <person name="Andreopoulos B."/>
            <person name="Baker S."/>
            <person name="Barry K."/>
            <person name="Bills G."/>
            <person name="Bluhm B."/>
            <person name="Cannon C."/>
            <person name="Castanera R."/>
            <person name="Culley D."/>
            <person name="Daum C."/>
            <person name="Ezra D."/>
            <person name="Gonzalez J."/>
            <person name="Henrissat B."/>
            <person name="Kuo A."/>
            <person name="Liang C."/>
            <person name="Lipzen A."/>
            <person name="Lutzoni F."/>
            <person name="Magnuson J."/>
            <person name="Mondo S."/>
            <person name="Nolan M."/>
            <person name="Ohm R."/>
            <person name="Pangilinan J."/>
            <person name="Park H.-J."/>
            <person name="Ramirez L."/>
            <person name="Alfaro M."/>
            <person name="Sun H."/>
            <person name="Tritt A."/>
            <person name="Yoshinaga Y."/>
            <person name="Zwiers L.-H."/>
            <person name="Turgeon B."/>
            <person name="Goodwin S."/>
            <person name="Spatafora J."/>
            <person name="Crous P."/>
            <person name="Grigoriev I."/>
        </authorList>
    </citation>
    <scope>NUCLEOTIDE SEQUENCE</scope>
    <source>
        <strain evidence="3">CBS 115976</strain>
    </source>
</reference>
<sequence>MSNNKHNAETPAFSSLTLDPSGPPGNAWGRFGPDDSLGMLNLLTPEVVAQAAEEIKTGKRASLDWPLDSQAHPSYGRVPFKHQFINKSQGSVFRPVNDDVLTFNTQSSSQWDGFRHYGNRKHKRYFMGRTQEDLTNTGALGIDSWLDAGGIVGRGVLLDYASWAEKNSIPLTPFSATTITLANLREIIKEQKISFRPGDILIIRSGFTAAFSKLKAEEQKTLSERPVAEFAGVESTEEMLKFLWENQFAAVAGDAPAFQMSPVHGLGQDDDHCLHEWLLAGWGMPIGELFDLEKLSELCKELGRSAFFLSSMPLKVPGGVASPPNAVAIF</sequence>
<dbReference type="GO" id="GO:0004061">
    <property type="term" value="F:arylformamidase activity"/>
    <property type="evidence" value="ECO:0007669"/>
    <property type="project" value="InterPro"/>
</dbReference>
<dbReference type="PANTHER" id="PTHR34861">
    <property type="match status" value="1"/>
</dbReference>
<evidence type="ECO:0000313" key="4">
    <source>
        <dbReference type="Proteomes" id="UP000799302"/>
    </source>
</evidence>
<dbReference type="EMBL" id="MU004238">
    <property type="protein sequence ID" value="KAF2666692.1"/>
    <property type="molecule type" value="Genomic_DNA"/>
</dbReference>
<dbReference type="Gene3D" id="3.50.30.50">
    <property type="entry name" value="Putative cyclase"/>
    <property type="match status" value="1"/>
</dbReference>
<dbReference type="SUPFAM" id="SSF102198">
    <property type="entry name" value="Putative cyclase"/>
    <property type="match status" value="1"/>
</dbReference>
<dbReference type="InterPro" id="IPR007325">
    <property type="entry name" value="KFase/CYL"/>
</dbReference>
<dbReference type="PANTHER" id="PTHR34861:SF11">
    <property type="entry name" value="CYCLASE"/>
    <property type="match status" value="1"/>
</dbReference>
<dbReference type="Proteomes" id="UP000799302">
    <property type="component" value="Unassembled WGS sequence"/>
</dbReference>
<organism evidence="3 4">
    <name type="scientific">Microthyrium microscopicum</name>
    <dbReference type="NCBI Taxonomy" id="703497"/>
    <lineage>
        <taxon>Eukaryota</taxon>
        <taxon>Fungi</taxon>
        <taxon>Dikarya</taxon>
        <taxon>Ascomycota</taxon>
        <taxon>Pezizomycotina</taxon>
        <taxon>Dothideomycetes</taxon>
        <taxon>Dothideomycetes incertae sedis</taxon>
        <taxon>Microthyriales</taxon>
        <taxon>Microthyriaceae</taxon>
        <taxon>Microthyrium</taxon>
    </lineage>
</organism>
<protein>
    <recommendedName>
        <fullName evidence="5">Cyclase</fullName>
    </recommendedName>
</protein>
<dbReference type="InterPro" id="IPR037175">
    <property type="entry name" value="KFase_sf"/>
</dbReference>
<comment type="similarity">
    <text evidence="1">Belongs to the Cyclase 1 superfamily.</text>
</comment>
<evidence type="ECO:0000256" key="2">
    <source>
        <dbReference type="SAM" id="MobiDB-lite"/>
    </source>
</evidence>
<evidence type="ECO:0000256" key="1">
    <source>
        <dbReference type="ARBA" id="ARBA00007865"/>
    </source>
</evidence>
<dbReference type="GO" id="GO:0019441">
    <property type="term" value="P:L-tryptophan catabolic process to kynurenine"/>
    <property type="evidence" value="ECO:0007669"/>
    <property type="project" value="InterPro"/>
</dbReference>
<dbReference type="AlphaFoldDB" id="A0A6A6U3I2"/>
<gene>
    <name evidence="3" type="ORF">BT63DRAFT_376464</name>
</gene>
<proteinExistence type="inferred from homology"/>
<evidence type="ECO:0000313" key="3">
    <source>
        <dbReference type="EMBL" id="KAF2666692.1"/>
    </source>
</evidence>
<dbReference type="Pfam" id="PF04199">
    <property type="entry name" value="Cyclase"/>
    <property type="match status" value="1"/>
</dbReference>
<accession>A0A6A6U3I2</accession>
<feature type="region of interest" description="Disordered" evidence="2">
    <location>
        <begin position="1"/>
        <end position="31"/>
    </location>
</feature>
<dbReference type="OrthoDB" id="5396at2759"/>